<name>A0AA38Y2M4_9EURO</name>
<dbReference type="GO" id="GO:0046872">
    <property type="term" value="F:metal ion binding"/>
    <property type="evidence" value="ECO:0007669"/>
    <property type="project" value="UniProtKB-KW"/>
</dbReference>
<evidence type="ECO:0000313" key="5">
    <source>
        <dbReference type="EMBL" id="KAJ9633280.1"/>
    </source>
</evidence>
<evidence type="ECO:0000256" key="2">
    <source>
        <dbReference type="ARBA" id="ARBA00022801"/>
    </source>
</evidence>
<dbReference type="Gene3D" id="3.40.720.10">
    <property type="entry name" value="Alkaline Phosphatase, subunit A"/>
    <property type="match status" value="1"/>
</dbReference>
<dbReference type="EMBL" id="JAPDRN010000048">
    <property type="protein sequence ID" value="KAJ9633280.1"/>
    <property type="molecule type" value="Genomic_DNA"/>
</dbReference>
<feature type="compositionally biased region" description="Basic and acidic residues" evidence="3">
    <location>
        <begin position="505"/>
        <end position="516"/>
    </location>
</feature>
<dbReference type="InterPro" id="IPR017850">
    <property type="entry name" value="Alkaline_phosphatase_core_sf"/>
</dbReference>
<evidence type="ECO:0000259" key="4">
    <source>
        <dbReference type="Pfam" id="PF00884"/>
    </source>
</evidence>
<dbReference type="Proteomes" id="UP001172681">
    <property type="component" value="Unassembled WGS sequence"/>
</dbReference>
<reference evidence="5" key="1">
    <citation type="submission" date="2022-10" db="EMBL/GenBank/DDBJ databases">
        <title>Culturing micro-colonial fungi from biological soil crusts in the Mojave desert and describing Neophaeococcomyces mojavensis, and introducing the new genera and species Taxawa tesnikishii.</title>
        <authorList>
            <person name="Kurbessoian T."/>
            <person name="Stajich J.E."/>
        </authorList>
    </citation>
    <scope>NUCLEOTIDE SEQUENCE</scope>
    <source>
        <strain evidence="5">TK_35</strain>
    </source>
</reference>
<dbReference type="SUPFAM" id="SSF53649">
    <property type="entry name" value="Alkaline phosphatase-like"/>
    <property type="match status" value="1"/>
</dbReference>
<dbReference type="GO" id="GO:0004423">
    <property type="term" value="F:iduronate-2-sulfatase activity"/>
    <property type="evidence" value="ECO:0007669"/>
    <property type="project" value="TreeGrafter"/>
</dbReference>
<keyword evidence="6" id="KW-1185">Reference proteome</keyword>
<sequence length="522" mass="58832">MALSYPSKPLPLAIQSKNGGDKPNYVIFMPDQLRYDSLHCTGEEGNIIRTPNIDAFAARGTLFANCFVQASVCSQSRCSMFTGAYPHTSGHRSMTNLIKPWEPNVFRSLKENGYHVACLAPRGDTFAPSVTELSVDEYGFLETPEFSPRFAGGKTAKSGEDESIWGRLFYKGLRNAHEALDYDDACVKSALKWLECPPSDKPWCLFMPLIFPHCPFQVEEPYFSMYDRSKVDPIAPTEEKTGYEPLYMQKIRARYGTSRATPEIWAEIKATYYGMITRLDDQFGKLISKIDRLGLWKDTVTMFFTDHGEYLGDYGLIEKWPSGLSDTLTHEPLIVAGGGLPEGKVSNVMAEMVDLVPTVLEMSGIGEHFPHSGKSLVPVLTQGATQHKRYAFTEGGFLMSEEPLLEQGPYPYDLKGALQHEDTRIVGKAVSMRNHEWTYIYRLYEPAELYHRTKDPKEMHNVAAEPEFAPVVQMMQSEMFRWMVGESDFLPWNPDPRVPPSVDLKSPKDQWAERAAKAGGHA</sequence>
<feature type="domain" description="Sulfatase N-terminal" evidence="4">
    <location>
        <begin position="23"/>
        <end position="365"/>
    </location>
</feature>
<comment type="caution">
    <text evidence="5">The sequence shown here is derived from an EMBL/GenBank/DDBJ whole genome shotgun (WGS) entry which is preliminary data.</text>
</comment>
<evidence type="ECO:0000313" key="6">
    <source>
        <dbReference type="Proteomes" id="UP001172681"/>
    </source>
</evidence>
<keyword evidence="1" id="KW-0479">Metal-binding</keyword>
<accession>A0AA38Y2M4</accession>
<keyword evidence="2" id="KW-0378">Hydrolase</keyword>
<dbReference type="InterPro" id="IPR000917">
    <property type="entry name" value="Sulfatase_N"/>
</dbReference>
<gene>
    <name evidence="5" type="ORF">H2204_007176</name>
</gene>
<feature type="region of interest" description="Disordered" evidence="3">
    <location>
        <begin position="495"/>
        <end position="522"/>
    </location>
</feature>
<dbReference type="PANTHER" id="PTHR45953:SF1">
    <property type="entry name" value="IDURONATE 2-SULFATASE"/>
    <property type="match status" value="1"/>
</dbReference>
<dbReference type="PANTHER" id="PTHR45953">
    <property type="entry name" value="IDURONATE 2-SULFATASE"/>
    <property type="match status" value="1"/>
</dbReference>
<evidence type="ECO:0000256" key="1">
    <source>
        <dbReference type="ARBA" id="ARBA00022723"/>
    </source>
</evidence>
<proteinExistence type="predicted"/>
<dbReference type="AlphaFoldDB" id="A0AA38Y2M4"/>
<dbReference type="Pfam" id="PF00884">
    <property type="entry name" value="Sulfatase"/>
    <property type="match status" value="1"/>
</dbReference>
<evidence type="ECO:0000256" key="3">
    <source>
        <dbReference type="SAM" id="MobiDB-lite"/>
    </source>
</evidence>
<dbReference type="CDD" id="cd16150">
    <property type="entry name" value="sulfatase_like"/>
    <property type="match status" value="1"/>
</dbReference>
<protein>
    <recommendedName>
        <fullName evidence="4">Sulfatase N-terminal domain-containing protein</fullName>
    </recommendedName>
</protein>
<organism evidence="5 6">
    <name type="scientific">Knufia peltigerae</name>
    <dbReference type="NCBI Taxonomy" id="1002370"/>
    <lineage>
        <taxon>Eukaryota</taxon>
        <taxon>Fungi</taxon>
        <taxon>Dikarya</taxon>
        <taxon>Ascomycota</taxon>
        <taxon>Pezizomycotina</taxon>
        <taxon>Eurotiomycetes</taxon>
        <taxon>Chaetothyriomycetidae</taxon>
        <taxon>Chaetothyriales</taxon>
        <taxon>Trichomeriaceae</taxon>
        <taxon>Knufia</taxon>
    </lineage>
</organism>
<dbReference type="GO" id="GO:0005737">
    <property type="term" value="C:cytoplasm"/>
    <property type="evidence" value="ECO:0007669"/>
    <property type="project" value="TreeGrafter"/>
</dbReference>